<evidence type="ECO:0000256" key="4">
    <source>
        <dbReference type="ARBA" id="ARBA00022840"/>
    </source>
</evidence>
<keyword evidence="5" id="KW-0238">DNA-binding</keyword>
<organism evidence="8 9">
    <name type="scientific">Steinernema glaseri</name>
    <dbReference type="NCBI Taxonomy" id="37863"/>
    <lineage>
        <taxon>Eukaryota</taxon>
        <taxon>Metazoa</taxon>
        <taxon>Ecdysozoa</taxon>
        <taxon>Nematoda</taxon>
        <taxon>Chromadorea</taxon>
        <taxon>Rhabditida</taxon>
        <taxon>Tylenchina</taxon>
        <taxon>Panagrolaimomorpha</taxon>
        <taxon>Strongyloidoidea</taxon>
        <taxon>Steinernematidae</taxon>
        <taxon>Steinernema</taxon>
    </lineage>
</organism>
<dbReference type="InterPro" id="IPR007695">
    <property type="entry name" value="DNA_mismatch_repair_MutS-lik_N"/>
</dbReference>
<evidence type="ECO:0000259" key="7">
    <source>
        <dbReference type="PROSITE" id="PS00486"/>
    </source>
</evidence>
<dbReference type="Pfam" id="PF05190">
    <property type="entry name" value="MutS_IV"/>
    <property type="match status" value="1"/>
</dbReference>
<dbReference type="GO" id="GO:0005524">
    <property type="term" value="F:ATP binding"/>
    <property type="evidence" value="ECO:0007669"/>
    <property type="project" value="UniProtKB-KW"/>
</dbReference>
<dbReference type="PROSITE" id="PS00486">
    <property type="entry name" value="DNA_MISMATCH_REPAIR_2"/>
    <property type="match status" value="1"/>
</dbReference>
<dbReference type="InterPro" id="IPR007696">
    <property type="entry name" value="DNA_mismatch_repair_MutS_core"/>
</dbReference>
<dbReference type="WBParaSite" id="L893_g4939.t1">
    <property type="protein sequence ID" value="L893_g4939.t1"/>
    <property type="gene ID" value="L893_g4939"/>
</dbReference>
<dbReference type="InterPro" id="IPR036678">
    <property type="entry name" value="MutS_con_dom_sf"/>
</dbReference>
<dbReference type="InterPro" id="IPR027417">
    <property type="entry name" value="P-loop_NTPase"/>
</dbReference>
<dbReference type="Gene3D" id="1.10.1420.10">
    <property type="match status" value="2"/>
</dbReference>
<keyword evidence="3" id="KW-0227">DNA damage</keyword>
<dbReference type="InterPro" id="IPR045076">
    <property type="entry name" value="MutS"/>
</dbReference>
<dbReference type="Gene3D" id="3.30.420.110">
    <property type="entry name" value="MutS, connector domain"/>
    <property type="match status" value="1"/>
</dbReference>
<evidence type="ECO:0000313" key="9">
    <source>
        <dbReference type="WBParaSite" id="L893_g4939.t1"/>
    </source>
</evidence>
<dbReference type="Pfam" id="PF01624">
    <property type="entry name" value="MutS_I"/>
    <property type="match status" value="1"/>
</dbReference>
<dbReference type="InterPro" id="IPR007861">
    <property type="entry name" value="DNA_mismatch_repair_MutS_clamp"/>
</dbReference>
<comment type="similarity">
    <text evidence="1">Belongs to the DNA mismatch repair MutS family.</text>
</comment>
<sequence length="896" mass="101353">MEAPDKSLLETLNAKSSGTVAIFDVSDQYKIYDDDAMLIAGRVLQSDSGLTRINIGGQDMQCLTLNTAQYVRAVRELILVFNYRVEVFEIVDNHWKQKLKGAQTNMIDFEDIIGDSDELADLSTCMGILCPSSSSIKESMDVDGQNEFITVDTYSVVFVNIYDRRLTYTTFRKGEHITKLQKFLVSTNPRQCVIFNESSTGSAKSDVVEDICNTLKRSNVTCQQSDILPSSLIRDLRFYLKEGKGNDAVPEVVYSCGANLLHTFKVGEEYEKQFNLNPYKNDIYMYLDNSVIKALEIFDTSSDQDDGVEVGACQSLYQLLNKCRSNPGKRLLRNWLRSPLYDNRRIKERLDVVEALYKEHNCRNRLYDDLLRRVPDLPALAKRAIQKKFTLNDCYRLYQVVVALEYFEEVLTELFNEQEKLQPSIRELVLDPVRVSRHQFRKFVILVDKMIDLKYYEETGQFRITPSSDPALEEMNASMEAVKAKCEKSLSSIRRVLDNDSIKLDVNAQYGYFFRVTLKEERAIRGSKDVRILDSSKGSGVRFTTKELDSLNQDNVSLITEYEEGQDLLKKMVLEVACGYVPAFEALTEALSVIDVLVAFSMVAATSCSQYTRPDILQLEDSHSTTSKSKYIDIVGCRHPMIEKSENVHYIPNDLGYREGHEDTFVVLTGANMGGKSTYLRSIAITVLMAQVGSYVPCEKAVFSPFDGIYTRIGAGDYQCKGVSTFMAEMVDCATILGSATNNSLVIIDELGRGTSTFDGFGLAWAIAEYLIEVKKSFTLFATHFQEITEMQKKHNCVRNMKVDTQMDPDGHINLLYRVVDGISDRSFGLNVCKTVMFPGEILEDAASILERYEREGQGGEMSDAMAALRGLIEDVDQFDDMDLKKQILSMFPDIV</sequence>
<dbReference type="InterPro" id="IPR011184">
    <property type="entry name" value="DNA_mismatch_repair_Msh2"/>
</dbReference>
<dbReference type="PIRSF" id="PIRSF005813">
    <property type="entry name" value="MSH2"/>
    <property type="match status" value="1"/>
</dbReference>
<evidence type="ECO:0000256" key="6">
    <source>
        <dbReference type="ARBA" id="ARBA00023204"/>
    </source>
</evidence>
<dbReference type="AlphaFoldDB" id="A0A1I8AEZ6"/>
<dbReference type="SUPFAM" id="SSF48334">
    <property type="entry name" value="DNA repair protein MutS, domain III"/>
    <property type="match status" value="1"/>
</dbReference>
<dbReference type="InterPro" id="IPR000432">
    <property type="entry name" value="DNA_mismatch_repair_MutS_C"/>
</dbReference>
<dbReference type="InterPro" id="IPR036187">
    <property type="entry name" value="DNA_mismatch_repair_MutS_sf"/>
</dbReference>
<dbReference type="Gene3D" id="3.40.50.300">
    <property type="entry name" value="P-loop containing nucleotide triphosphate hydrolases"/>
    <property type="match status" value="1"/>
</dbReference>
<evidence type="ECO:0000256" key="2">
    <source>
        <dbReference type="ARBA" id="ARBA00022741"/>
    </source>
</evidence>
<dbReference type="Gene3D" id="3.40.1170.10">
    <property type="entry name" value="DNA repair protein MutS, domain I"/>
    <property type="match status" value="1"/>
</dbReference>
<name>A0A1I8AEZ6_9BILA</name>
<evidence type="ECO:0000256" key="3">
    <source>
        <dbReference type="ARBA" id="ARBA00022763"/>
    </source>
</evidence>
<dbReference type="Proteomes" id="UP000095287">
    <property type="component" value="Unplaced"/>
</dbReference>
<dbReference type="GO" id="GO:0005634">
    <property type="term" value="C:nucleus"/>
    <property type="evidence" value="ECO:0007669"/>
    <property type="project" value="TreeGrafter"/>
</dbReference>
<proteinExistence type="inferred from homology"/>
<dbReference type="SUPFAM" id="SSF52540">
    <property type="entry name" value="P-loop containing nucleoside triphosphate hydrolases"/>
    <property type="match status" value="1"/>
</dbReference>
<keyword evidence="2" id="KW-0547">Nucleotide-binding</keyword>
<dbReference type="PANTHER" id="PTHR11361:SF34">
    <property type="entry name" value="DNA MISMATCH REPAIR PROTEIN MSH1, MITOCHONDRIAL"/>
    <property type="match status" value="1"/>
</dbReference>
<accession>A0A1I8AEZ6</accession>
<dbReference type="GO" id="GO:0030983">
    <property type="term" value="F:mismatched DNA binding"/>
    <property type="evidence" value="ECO:0007669"/>
    <property type="project" value="InterPro"/>
</dbReference>
<dbReference type="PANTHER" id="PTHR11361">
    <property type="entry name" value="DNA MISMATCH REPAIR PROTEIN MUTS FAMILY MEMBER"/>
    <property type="match status" value="1"/>
</dbReference>
<dbReference type="InterPro" id="IPR016151">
    <property type="entry name" value="DNA_mismatch_repair_MutS_N"/>
</dbReference>
<dbReference type="GO" id="GO:0006298">
    <property type="term" value="P:mismatch repair"/>
    <property type="evidence" value="ECO:0007669"/>
    <property type="project" value="InterPro"/>
</dbReference>
<dbReference type="Pfam" id="PF00488">
    <property type="entry name" value="MutS_V"/>
    <property type="match status" value="1"/>
</dbReference>
<dbReference type="SMART" id="SM00533">
    <property type="entry name" value="MUTSd"/>
    <property type="match status" value="1"/>
</dbReference>
<evidence type="ECO:0000313" key="8">
    <source>
        <dbReference type="Proteomes" id="UP000095287"/>
    </source>
</evidence>
<evidence type="ECO:0000256" key="1">
    <source>
        <dbReference type="ARBA" id="ARBA00006271"/>
    </source>
</evidence>
<keyword evidence="8" id="KW-1185">Reference proteome</keyword>
<evidence type="ECO:0000256" key="5">
    <source>
        <dbReference type="ARBA" id="ARBA00023125"/>
    </source>
</evidence>
<keyword evidence="4" id="KW-0067">ATP-binding</keyword>
<dbReference type="SMART" id="SM00534">
    <property type="entry name" value="MUTSac"/>
    <property type="match status" value="1"/>
</dbReference>
<keyword evidence="6" id="KW-0234">DNA repair</keyword>
<feature type="domain" description="DNA mismatch repair proteins mutS family" evidence="7">
    <location>
        <begin position="744"/>
        <end position="760"/>
    </location>
</feature>
<dbReference type="GO" id="GO:0140664">
    <property type="term" value="F:ATP-dependent DNA damage sensor activity"/>
    <property type="evidence" value="ECO:0007669"/>
    <property type="project" value="InterPro"/>
</dbReference>
<dbReference type="Pfam" id="PF05192">
    <property type="entry name" value="MutS_III"/>
    <property type="match status" value="1"/>
</dbReference>
<reference evidence="9" key="1">
    <citation type="submission" date="2016-11" db="UniProtKB">
        <authorList>
            <consortium name="WormBaseParasite"/>
        </authorList>
    </citation>
    <scope>IDENTIFICATION</scope>
</reference>
<protein>
    <submittedName>
        <fullName evidence="9">DNA_MISMATCH_REPAIR_2 domain-containing protein</fullName>
    </submittedName>
</protein>